<name>A0AAU8K2M7_9ACTN</name>
<proteinExistence type="predicted"/>
<feature type="compositionally biased region" description="Pro residues" evidence="1">
    <location>
        <begin position="280"/>
        <end position="290"/>
    </location>
</feature>
<evidence type="ECO:0000313" key="2">
    <source>
        <dbReference type="EMBL" id="XCM82295.1"/>
    </source>
</evidence>
<evidence type="ECO:0000256" key="1">
    <source>
        <dbReference type="SAM" id="MobiDB-lite"/>
    </source>
</evidence>
<dbReference type="AlphaFoldDB" id="A0AAU8K2M7"/>
<sequence>MSFPQPVALAVAAEAGDFERLRRHRLFGSADHPSYLRRTEAQLRALRGGGLAVHLRLLDAVGFEAFCAARLLSPGDPAARVAFAADPEYPGDPFVYAGERLPELLPALVGDHRARLRIAAGCAALLAAVGECGERAAALLAYAAELYLALAAGAGGGRHRLELRADAPATTPSSAELSAEAELTADGRRRLIVRGRESEAFCVTLAAVLAGSGPGELLLFSDPLAPLPPLAAAEPGAVELRGWSVAAGRLHPLTAFEVQALCASEEPTGPPPVIARDGFPLPPPPGAEGG</sequence>
<gene>
    <name evidence="2" type="ORF">ABWK59_26975</name>
</gene>
<reference evidence="2" key="1">
    <citation type="submission" date="2024-06" db="EMBL/GenBank/DDBJ databases">
        <title>The genome sequences of Kitasatospora sp. strain HUAS MG31.</title>
        <authorList>
            <person name="Mo P."/>
        </authorList>
    </citation>
    <scope>NUCLEOTIDE SEQUENCE</scope>
    <source>
        <strain evidence="2">HUAS MG31</strain>
    </source>
</reference>
<dbReference type="RefSeq" id="WP_354643226.1">
    <property type="nucleotide sequence ID" value="NZ_CP159872.1"/>
</dbReference>
<dbReference type="KEGG" id="kcm:ABWK59_26975"/>
<accession>A0AAU8K2M7</accession>
<organism evidence="2">
    <name type="scientific">Kitasatospora camelliae</name>
    <dbReference type="NCBI Taxonomy" id="3156397"/>
    <lineage>
        <taxon>Bacteria</taxon>
        <taxon>Bacillati</taxon>
        <taxon>Actinomycetota</taxon>
        <taxon>Actinomycetes</taxon>
        <taxon>Kitasatosporales</taxon>
        <taxon>Streptomycetaceae</taxon>
        <taxon>Kitasatospora</taxon>
    </lineage>
</organism>
<feature type="region of interest" description="Disordered" evidence="1">
    <location>
        <begin position="267"/>
        <end position="290"/>
    </location>
</feature>
<protein>
    <submittedName>
        <fullName evidence="2">Uncharacterized protein</fullName>
    </submittedName>
</protein>
<dbReference type="EMBL" id="CP159872">
    <property type="protein sequence ID" value="XCM82295.1"/>
    <property type="molecule type" value="Genomic_DNA"/>
</dbReference>